<dbReference type="OrthoDB" id="3076471at2"/>
<accession>A0A0R2KG38</accession>
<evidence type="ECO:0000313" key="2">
    <source>
        <dbReference type="Proteomes" id="UP000051500"/>
    </source>
</evidence>
<gene>
    <name evidence="1" type="ORF">IV53_GL000335</name>
</gene>
<reference evidence="1 2" key="1">
    <citation type="journal article" date="2015" name="Genome Announc.">
        <title>Expanding the biotechnology potential of lactobacilli through comparative genomics of 213 strains and associated genera.</title>
        <authorList>
            <person name="Sun Z."/>
            <person name="Harris H.M."/>
            <person name="McCann A."/>
            <person name="Guo C."/>
            <person name="Argimon S."/>
            <person name="Zhang W."/>
            <person name="Yang X."/>
            <person name="Jeffery I.B."/>
            <person name="Cooney J.C."/>
            <person name="Kagawa T.F."/>
            <person name="Liu W."/>
            <person name="Song Y."/>
            <person name="Salvetti E."/>
            <person name="Wrobel A."/>
            <person name="Rasinkangas P."/>
            <person name="Parkhill J."/>
            <person name="Rea M.C."/>
            <person name="O'Sullivan O."/>
            <person name="Ritari J."/>
            <person name="Douillard F.P."/>
            <person name="Paul Ross R."/>
            <person name="Yang R."/>
            <person name="Briner A.E."/>
            <person name="Felis G.E."/>
            <person name="de Vos W.M."/>
            <person name="Barrangou R."/>
            <person name="Klaenhammer T.R."/>
            <person name="Caufield P.W."/>
            <person name="Cui Y."/>
            <person name="Zhang H."/>
            <person name="O'Toole P.W."/>
        </authorList>
    </citation>
    <scope>NUCLEOTIDE SEQUENCE [LARGE SCALE GENOMIC DNA]</scope>
    <source>
        <strain evidence="1 2">DSM 22408</strain>
    </source>
</reference>
<name>A0A0R2KG38_9LACO</name>
<dbReference type="Proteomes" id="UP000051500">
    <property type="component" value="Unassembled WGS sequence"/>
</dbReference>
<proteinExistence type="predicted"/>
<dbReference type="PATRIC" id="fig|1122146.4.peg.346"/>
<evidence type="ECO:0000313" key="1">
    <source>
        <dbReference type="EMBL" id="KRN88371.1"/>
    </source>
</evidence>
<protein>
    <submittedName>
        <fullName evidence="1">Uncharacterized protein</fullName>
    </submittedName>
</protein>
<dbReference type="AlphaFoldDB" id="A0A0R2KG38"/>
<keyword evidence="2" id="KW-1185">Reference proteome</keyword>
<dbReference type="EMBL" id="JQBZ01000025">
    <property type="protein sequence ID" value="KRN88371.1"/>
    <property type="molecule type" value="Genomic_DNA"/>
</dbReference>
<sequence>MYSRDKMKELLDERDKLSSLDEFKIEEVWKKILSLLQSKEDLDKFTDYMDNEMTYDEFGTLTEFVDDINTEYATKHFVEALKKLFAKYPNWLSKDLETDIVESFEEELNRQEKEATEE</sequence>
<dbReference type="RefSeq" id="WP_027106386.1">
    <property type="nucleotide sequence ID" value="NZ_AUHP01000008.1"/>
</dbReference>
<comment type="caution">
    <text evidence="1">The sequence shown here is derived from an EMBL/GenBank/DDBJ whole genome shotgun (WGS) entry which is preliminary data.</text>
</comment>
<organism evidence="1 2">
    <name type="scientific">Ligilactobacillus ceti DSM 22408</name>
    <dbReference type="NCBI Taxonomy" id="1122146"/>
    <lineage>
        <taxon>Bacteria</taxon>
        <taxon>Bacillati</taxon>
        <taxon>Bacillota</taxon>
        <taxon>Bacilli</taxon>
        <taxon>Lactobacillales</taxon>
        <taxon>Lactobacillaceae</taxon>
        <taxon>Ligilactobacillus</taxon>
    </lineage>
</organism>